<dbReference type="SUPFAM" id="SSF109993">
    <property type="entry name" value="VPS9 domain"/>
    <property type="match status" value="1"/>
</dbReference>
<feature type="compositionally biased region" description="Low complexity" evidence="1">
    <location>
        <begin position="43"/>
        <end position="52"/>
    </location>
</feature>
<name>K3WCA6_GLOUD</name>
<reference evidence="4" key="2">
    <citation type="submission" date="2010-04" db="EMBL/GenBank/DDBJ databases">
        <authorList>
            <person name="Buell R."/>
            <person name="Hamilton J."/>
            <person name="Hostetler J."/>
        </authorList>
    </citation>
    <scope>NUCLEOTIDE SEQUENCE [LARGE SCALE GENOMIC DNA]</scope>
    <source>
        <strain evidence="4">DAOM:BR144</strain>
    </source>
</reference>
<dbReference type="HOGENOM" id="CLU_329434_0_0_1"/>
<dbReference type="EnsemblProtists" id="PYU1_T002597">
    <property type="protein sequence ID" value="PYU1_T002597"/>
    <property type="gene ID" value="PYU1_G002594"/>
</dbReference>
<dbReference type="OMA" id="IHAQLHL"/>
<feature type="region of interest" description="Disordered" evidence="1">
    <location>
        <begin position="251"/>
        <end position="278"/>
    </location>
</feature>
<keyword evidence="4" id="KW-1185">Reference proteome</keyword>
<feature type="region of interest" description="Disordered" evidence="1">
    <location>
        <begin position="304"/>
        <end position="360"/>
    </location>
</feature>
<feature type="region of interest" description="Disordered" evidence="1">
    <location>
        <begin position="79"/>
        <end position="124"/>
    </location>
</feature>
<feature type="compositionally biased region" description="Polar residues" evidence="1">
    <location>
        <begin position="322"/>
        <end position="332"/>
    </location>
</feature>
<feature type="compositionally biased region" description="Low complexity" evidence="1">
    <location>
        <begin position="562"/>
        <end position="575"/>
    </location>
</feature>
<evidence type="ECO:0000313" key="3">
    <source>
        <dbReference type="EnsemblProtists" id="PYU1_T002597"/>
    </source>
</evidence>
<dbReference type="AlphaFoldDB" id="K3WCA6"/>
<protein>
    <recommendedName>
        <fullName evidence="2">VPS9 domain-containing protein</fullName>
    </recommendedName>
</protein>
<feature type="region of interest" description="Disordered" evidence="1">
    <location>
        <begin position="546"/>
        <end position="575"/>
    </location>
</feature>
<organism evidence="3 4">
    <name type="scientific">Globisporangium ultimum (strain ATCC 200006 / CBS 805.95 / DAOM BR144)</name>
    <name type="common">Pythium ultimum</name>
    <dbReference type="NCBI Taxonomy" id="431595"/>
    <lineage>
        <taxon>Eukaryota</taxon>
        <taxon>Sar</taxon>
        <taxon>Stramenopiles</taxon>
        <taxon>Oomycota</taxon>
        <taxon>Peronosporomycetes</taxon>
        <taxon>Pythiales</taxon>
        <taxon>Pythiaceae</taxon>
        <taxon>Globisporangium</taxon>
    </lineage>
</organism>
<dbReference type="PROSITE" id="PS51205">
    <property type="entry name" value="VPS9"/>
    <property type="match status" value="1"/>
</dbReference>
<proteinExistence type="predicted"/>
<feature type="region of interest" description="Disordered" evidence="1">
    <location>
        <begin position="652"/>
        <end position="675"/>
    </location>
</feature>
<evidence type="ECO:0000313" key="4">
    <source>
        <dbReference type="Proteomes" id="UP000019132"/>
    </source>
</evidence>
<dbReference type="Gene3D" id="1.20.1050.80">
    <property type="entry name" value="VPS9 domain"/>
    <property type="match status" value="1"/>
</dbReference>
<evidence type="ECO:0000259" key="2">
    <source>
        <dbReference type="PROSITE" id="PS51205"/>
    </source>
</evidence>
<dbReference type="Proteomes" id="UP000019132">
    <property type="component" value="Unassembled WGS sequence"/>
</dbReference>
<dbReference type="InterPro" id="IPR037191">
    <property type="entry name" value="VPS9_dom_sf"/>
</dbReference>
<dbReference type="Pfam" id="PF02204">
    <property type="entry name" value="VPS9"/>
    <property type="match status" value="1"/>
</dbReference>
<sequence>MSADERDGDARATQEQKETVAEARRSTEEEEAASTAIQIHVGVMTSESSVETSSRDDAAKEQVVNVVVDVEIEDAEDEESAATVVTTERRRKTSTLGLQIDTSGGRGSSHHPKRPVREKISHGHSMHTEVGAPSVWISPDWVSYPIIENFYGQPRRTRVNSFYEVMCSPTNHMQTTTLGENCCAYDVDEDNALEDHESETSGGRRRSSGLQPKNATTTTRRKLGSFAYSCSTEASDDIDILPSPFGAGSLGGFSGDATHRNTRGQSLEEGKAASAPTSGSGFAAWNRIRRTVGDGNELVPVPVAHTSKPGMAMKGNAPVSGANASRMGNPQAGSAEHSPTESFLHPESPPATPPTTSRLRSKLKDSLYQIDERIQLERQLAKKAQSQVTKVIKQPTSAVWNLICGARTSQLAQTDGLSFLHEQLSVAVHNRALNQLQRHRRHMNGILQIVTSHNPDLELTEKQLDSFETAEDMLGNDVKYSLIRKQVEYMEANMAKRKIALVDAKLKNGTDCFDLPRARSAMLVKLLEAVSWYRLVQTNSREESASTSVVAPLSQDSEGRETVSSTSSSQASTSRSLQEIQVEKILNVLAGEEFYSDYNELMCKPDWWEIAQAHFENLVFSKVDSRVCQWMNRMSRDVAAVSEEALEDTTINGSVSPLRNGRVRSERRQSLSEGQRSHSVTILNMQAPNWASNPQPEQILDFVDRFTRRIRREFDVPNDVNKSLNVFIQRTIYPRVAVLCYNQKAVRDCQRKDKLWRKKCVELSGVDMEKLNVPAEIAEKIRAELPCRRISATRGKRVYLVRAIEAFNGMSSIVPCDLLEELMHGVVILHHEAALVLGTTQFSVETFFPLLAYVLLHCQLPRIHAQLHLLENYAITNSNVNGEESYYVYCVHAAVEFICNSAGLSPFQPKDLETKRAAEDALLMPIAKEMDLAANSIVHPMSQVPGI</sequence>
<reference evidence="4" key="1">
    <citation type="journal article" date="2010" name="Genome Biol.">
        <title>Genome sequence of the necrotrophic plant pathogen Pythium ultimum reveals original pathogenicity mechanisms and effector repertoire.</title>
        <authorList>
            <person name="Levesque C.A."/>
            <person name="Brouwer H."/>
            <person name="Cano L."/>
            <person name="Hamilton J.P."/>
            <person name="Holt C."/>
            <person name="Huitema E."/>
            <person name="Raffaele S."/>
            <person name="Robideau G.P."/>
            <person name="Thines M."/>
            <person name="Win J."/>
            <person name="Zerillo M.M."/>
            <person name="Beakes G.W."/>
            <person name="Boore J.L."/>
            <person name="Busam D."/>
            <person name="Dumas B."/>
            <person name="Ferriera S."/>
            <person name="Fuerstenberg S.I."/>
            <person name="Gachon C.M."/>
            <person name="Gaulin E."/>
            <person name="Govers F."/>
            <person name="Grenville-Briggs L."/>
            <person name="Horner N."/>
            <person name="Hostetler J."/>
            <person name="Jiang R.H."/>
            <person name="Johnson J."/>
            <person name="Krajaejun T."/>
            <person name="Lin H."/>
            <person name="Meijer H.J."/>
            <person name="Moore B."/>
            <person name="Morris P."/>
            <person name="Phuntmart V."/>
            <person name="Puiu D."/>
            <person name="Shetty J."/>
            <person name="Stajich J.E."/>
            <person name="Tripathy S."/>
            <person name="Wawra S."/>
            <person name="van West P."/>
            <person name="Whitty B.R."/>
            <person name="Coutinho P.M."/>
            <person name="Henrissat B."/>
            <person name="Martin F."/>
            <person name="Thomas P.D."/>
            <person name="Tyler B.M."/>
            <person name="De Vries R.P."/>
            <person name="Kamoun S."/>
            <person name="Yandell M."/>
            <person name="Tisserat N."/>
            <person name="Buell C.R."/>
        </authorList>
    </citation>
    <scope>NUCLEOTIDE SEQUENCE</scope>
    <source>
        <strain evidence="4">DAOM:BR144</strain>
    </source>
</reference>
<dbReference type="InParanoid" id="K3WCA6"/>
<feature type="region of interest" description="Disordered" evidence="1">
    <location>
        <begin position="1"/>
        <end position="58"/>
    </location>
</feature>
<reference evidence="3" key="3">
    <citation type="submission" date="2014-11" db="UniProtKB">
        <authorList>
            <consortium name="EnsemblProtists"/>
        </authorList>
    </citation>
    <scope>IDENTIFICATION</scope>
    <source>
        <strain evidence="3">DAOM BR144</strain>
    </source>
</reference>
<dbReference type="VEuPathDB" id="FungiDB:PYU1_G002594"/>
<accession>K3WCA6</accession>
<dbReference type="eggNOG" id="ENOG502QTH6">
    <property type="taxonomic scope" value="Eukaryota"/>
</dbReference>
<feature type="region of interest" description="Disordered" evidence="1">
    <location>
        <begin position="194"/>
        <end position="218"/>
    </location>
</feature>
<feature type="compositionally biased region" description="Basic and acidic residues" evidence="1">
    <location>
        <begin position="1"/>
        <end position="27"/>
    </location>
</feature>
<evidence type="ECO:0000256" key="1">
    <source>
        <dbReference type="SAM" id="MobiDB-lite"/>
    </source>
</evidence>
<dbReference type="InterPro" id="IPR003123">
    <property type="entry name" value="VPS9"/>
</dbReference>
<feature type="domain" description="VPS9" evidence="2">
    <location>
        <begin position="750"/>
        <end position="907"/>
    </location>
</feature>